<dbReference type="GO" id="GO:0016758">
    <property type="term" value="F:hexosyltransferase activity"/>
    <property type="evidence" value="ECO:0007669"/>
    <property type="project" value="InterPro"/>
</dbReference>
<proteinExistence type="inferred from homology"/>
<dbReference type="Proteomes" id="UP000245638">
    <property type="component" value="Unassembled WGS sequence"/>
</dbReference>
<evidence type="ECO:0000259" key="2">
    <source>
        <dbReference type="Pfam" id="PF04101"/>
    </source>
</evidence>
<evidence type="ECO:0000313" key="4">
    <source>
        <dbReference type="Proteomes" id="UP000245638"/>
    </source>
</evidence>
<dbReference type="Pfam" id="PF04101">
    <property type="entry name" value="Glyco_tran_28_C"/>
    <property type="match status" value="1"/>
</dbReference>
<gene>
    <name evidence="3" type="ORF">DDW13_08865</name>
</gene>
<name>A0A2T9X1T9_9CREN</name>
<dbReference type="PANTHER" id="PTHR21015">
    <property type="entry name" value="UDP-N-ACETYLGLUCOSAMINE--N-ACETYLMURAMYL-(PENTAPEPTIDE) PYROPHOSPHORYL-UNDECAPRENOL N-ACETYLGLUCOSAMINE TRANSFERASE 1"/>
    <property type="match status" value="1"/>
</dbReference>
<evidence type="ECO:0000256" key="1">
    <source>
        <dbReference type="ARBA" id="ARBA00006962"/>
    </source>
</evidence>
<dbReference type="InterPro" id="IPR007235">
    <property type="entry name" value="Glyco_trans_28_C"/>
</dbReference>
<evidence type="ECO:0000313" key="3">
    <source>
        <dbReference type="EMBL" id="PVU74068.1"/>
    </source>
</evidence>
<protein>
    <submittedName>
        <fullName evidence="3">Polysaccharide biosynthesis protein</fullName>
    </submittedName>
</protein>
<dbReference type="EMBL" id="QEFD01000234">
    <property type="protein sequence ID" value="PVU74068.1"/>
    <property type="molecule type" value="Genomic_DNA"/>
</dbReference>
<comment type="caution">
    <text evidence="3">The sequence shown here is derived from an EMBL/GenBank/DDBJ whole genome shotgun (WGS) entry which is preliminary data.</text>
</comment>
<feature type="domain" description="Glycosyl transferase family 28 C-terminal" evidence="2">
    <location>
        <begin position="166"/>
        <end position="251"/>
    </location>
</feature>
<reference evidence="3 4" key="1">
    <citation type="journal article" date="2015" name="Appl. Environ. Microbiol.">
        <title>Nanoarchaeota, Their Sulfolobales Host, and Nanoarchaeota Virus Distribution across Yellowstone National Park Hot Springs.</title>
        <authorList>
            <person name="Munson-McGee J.H."/>
            <person name="Field E.K."/>
            <person name="Bateson M."/>
            <person name="Rooney C."/>
            <person name="Stepanauskas R."/>
            <person name="Young M.J."/>
        </authorList>
    </citation>
    <scope>NUCLEOTIDE SEQUENCE [LARGE SCALE GENOMIC DNA]</scope>
    <source>
        <strain evidence="3">SCGC AC-742_N10</strain>
    </source>
</reference>
<organism evidence="3 4">
    <name type="scientific">Acidianus hospitalis</name>
    <dbReference type="NCBI Taxonomy" id="563177"/>
    <lineage>
        <taxon>Archaea</taxon>
        <taxon>Thermoproteota</taxon>
        <taxon>Thermoprotei</taxon>
        <taxon>Sulfolobales</taxon>
        <taxon>Sulfolobaceae</taxon>
        <taxon>Acidianus</taxon>
    </lineage>
</organism>
<dbReference type="SUPFAM" id="SSF53756">
    <property type="entry name" value="UDP-Glycosyltransferase/glycogen phosphorylase"/>
    <property type="match status" value="1"/>
</dbReference>
<accession>A0A2T9X1T9</accession>
<sequence length="313" mass="35632">MSDILIIASGGGHTGFARAIAEYLPYKADFIIPKGDEMSKKMISQFADKIYEVEKFRSPSGNLSLSSFLLSMIHSAKIRKYKKVIATGSNHSIFPSFFQFVKSSNIYVIESQDRIVTKGKAVNIISKYSKHVFLHWKEQEKLYKNGIVVGPIVERPKYTPSDEGYILVTTGSEGFERLFDILYSLDIDNVVLQTGKVNKKYEKKGWKVFSFDPDIERYIAKAKLVITHQGKTAMEAVVMYKKPTIIVYNKDWKYAATFEDSKLYAEILGAVFLNDPSNWSTKDEILKYIENPKQPKVYTPGTERLVSVVLNDI</sequence>
<dbReference type="Gene3D" id="3.40.50.2000">
    <property type="entry name" value="Glycogen Phosphorylase B"/>
    <property type="match status" value="2"/>
</dbReference>
<dbReference type="AlphaFoldDB" id="A0A2T9X1T9"/>
<dbReference type="PANTHER" id="PTHR21015:SF22">
    <property type="entry name" value="GLYCOSYLTRANSFERASE"/>
    <property type="match status" value="1"/>
</dbReference>
<comment type="similarity">
    <text evidence="1">Belongs to the glycosyltransferase 28 family.</text>
</comment>